<proteinExistence type="predicted"/>
<dbReference type="KEGG" id="scas:SACC_02090"/>
<dbReference type="RefSeq" id="WP_229571211.1">
    <property type="nucleotide sequence ID" value="NZ_AP025226.1"/>
</dbReference>
<reference evidence="1 2" key="1">
    <citation type="journal article" date="2022" name="Microbiol. Resour. Announc.">
        <title>Complete Genome Sequence of the Hyperthermophilic and Acidophilic Archaeon Saccharolobus caldissimus Strain HS-3T.</title>
        <authorList>
            <person name="Sakai H.D."/>
            <person name="Kurosawa N."/>
        </authorList>
    </citation>
    <scope>NUCLEOTIDE SEQUENCE [LARGE SCALE GENOMIC DNA]</scope>
    <source>
        <strain evidence="1 2">JCM32116</strain>
    </source>
</reference>
<dbReference type="AlphaFoldDB" id="A0AAQ4CN11"/>
<name>A0AAQ4CN11_9CREN</name>
<gene>
    <name evidence="1" type="ORF">SACC_02090</name>
</gene>
<dbReference type="EMBL" id="AP025226">
    <property type="protein sequence ID" value="BDB97192.1"/>
    <property type="molecule type" value="Genomic_DNA"/>
</dbReference>
<dbReference type="Proteomes" id="UP001319921">
    <property type="component" value="Chromosome"/>
</dbReference>
<evidence type="ECO:0008006" key="3">
    <source>
        <dbReference type="Google" id="ProtNLM"/>
    </source>
</evidence>
<evidence type="ECO:0000313" key="2">
    <source>
        <dbReference type="Proteomes" id="UP001319921"/>
    </source>
</evidence>
<protein>
    <recommendedName>
        <fullName evidence="3">Single-stranded DNA exonuclease</fullName>
    </recommendedName>
</protein>
<keyword evidence="2" id="KW-1185">Reference proteome</keyword>
<evidence type="ECO:0000313" key="1">
    <source>
        <dbReference type="EMBL" id="BDB97192.1"/>
    </source>
</evidence>
<dbReference type="GeneID" id="68864933"/>
<sequence length="351" mass="40885">MEVFLGEPNHQEIREFVRNIQPKDNLCISTYYSPDPILFSYIISKYIKNLFILSFNSKNCEIELKMDNNGKWLLDNKNGKKYFLGQNSYCSYLSITTDDVLPTLTGIISSTIVERRKLTEWELNIIKDLGNLGVIVEKNLKIPGYKTLPLFLSLMLSIDPYIPGLTGNRENTINMIKEINLNEVTRLDELNESQLNTLLFRIISLIIKENPKFSRDDIITERVFYLDYDILELAFSAIYFFDTIGSSELLQLSLSSSYAEILIDKFRQTFSKGFTLNLIDSKQSYYLIEAKNFDSPLMAQLIFLQLQKIRKDKIIILKRGDNYYTSRYFIKIHDREGVVKIDDRIKNIIGM</sequence>
<accession>A0AAQ4CN11</accession>
<dbReference type="InterPro" id="IPR017013">
    <property type="entry name" value="Arc_Cdc45"/>
</dbReference>
<dbReference type="PIRSF" id="PIRSF032968">
    <property type="entry name" value="UCP032968"/>
    <property type="match status" value="1"/>
</dbReference>
<organism evidence="1 2">
    <name type="scientific">Saccharolobus caldissimus</name>
    <dbReference type="NCBI Taxonomy" id="1702097"/>
    <lineage>
        <taxon>Archaea</taxon>
        <taxon>Thermoproteota</taxon>
        <taxon>Thermoprotei</taxon>
        <taxon>Sulfolobales</taxon>
        <taxon>Sulfolobaceae</taxon>
        <taxon>Saccharolobus</taxon>
    </lineage>
</organism>